<gene>
    <name evidence="1" type="ORF">SDC9_69349</name>
</gene>
<sequence length="410" mass="48024">MKFNIIIIIVLILTGCKQKNNSLALFSDVIPNQYEKNVHDMDIASSQVIDVAVDKNQLVDIIKISSWVDSISFVQLSSSDNALIGSINKLIRKSNDIYILDRYKTKSLKKFNINGEFITDIGRFGEAPGEYQEPTDFIVNDSLIIVYDQFASRFNYYTLDGNFQYSKKLPFLCLRFKQVSENNFIFYTQDADNQHLSSIENYSIFQTDSNFVIKERCFYRERDKYTSIINDYNFVDINNRLYCHPSFSGKIYEILNDGKSALKINLNFGKHQLPEEYLLKENWNDFKKESAKDKYSFFLGEYLITNDVLYFSYTQQHEAVRCFYSFKDKKIERSSIMVNDILPIFPFANFIGVDGNTLVSYVFPSDIIAIRDNYSSSEWYKMVGEKAFEITKQLKNEDNPFIVWYHLKKQ</sequence>
<comment type="caution">
    <text evidence="1">The sequence shown here is derived from an EMBL/GenBank/DDBJ whole genome shotgun (WGS) entry which is preliminary data.</text>
</comment>
<reference evidence="1" key="1">
    <citation type="submission" date="2019-08" db="EMBL/GenBank/DDBJ databases">
        <authorList>
            <person name="Kucharzyk K."/>
            <person name="Murdoch R.W."/>
            <person name="Higgins S."/>
            <person name="Loffler F."/>
        </authorList>
    </citation>
    <scope>NUCLEOTIDE SEQUENCE</scope>
</reference>
<dbReference type="InterPro" id="IPR011042">
    <property type="entry name" value="6-blade_b-propeller_TolB-like"/>
</dbReference>
<dbReference type="Pfam" id="PF17170">
    <property type="entry name" value="DUF5128"/>
    <property type="match status" value="1"/>
</dbReference>
<proteinExistence type="predicted"/>
<accession>A0A644Y3H1</accession>
<dbReference type="Gene3D" id="2.120.10.30">
    <property type="entry name" value="TolB, C-terminal domain"/>
    <property type="match status" value="1"/>
</dbReference>
<evidence type="ECO:0008006" key="2">
    <source>
        <dbReference type="Google" id="ProtNLM"/>
    </source>
</evidence>
<evidence type="ECO:0000313" key="1">
    <source>
        <dbReference type="EMBL" id="MPM22889.1"/>
    </source>
</evidence>
<dbReference type="EMBL" id="VSSQ01003909">
    <property type="protein sequence ID" value="MPM22889.1"/>
    <property type="molecule type" value="Genomic_DNA"/>
</dbReference>
<dbReference type="PROSITE" id="PS51257">
    <property type="entry name" value="PROKAR_LIPOPROTEIN"/>
    <property type="match status" value="1"/>
</dbReference>
<name>A0A644Y3H1_9ZZZZ</name>
<dbReference type="AlphaFoldDB" id="A0A644Y3H1"/>
<protein>
    <recommendedName>
        <fullName evidence="2">6-bladed beta-propeller</fullName>
    </recommendedName>
</protein>
<organism evidence="1">
    <name type="scientific">bioreactor metagenome</name>
    <dbReference type="NCBI Taxonomy" id="1076179"/>
    <lineage>
        <taxon>unclassified sequences</taxon>
        <taxon>metagenomes</taxon>
        <taxon>ecological metagenomes</taxon>
    </lineage>
</organism>